<gene>
    <name evidence="3" type="ORF">FNT36_20625</name>
</gene>
<evidence type="ECO:0000259" key="2">
    <source>
        <dbReference type="Pfam" id="PF13568"/>
    </source>
</evidence>
<dbReference type="Pfam" id="PF13568">
    <property type="entry name" value="OMP_b-brl_2"/>
    <property type="match status" value="1"/>
</dbReference>
<dbReference type="AlphaFoldDB" id="A0A558BQ13"/>
<keyword evidence="1" id="KW-0732">Signal</keyword>
<dbReference type="OrthoDB" id="1160354at2"/>
<organism evidence="3 4">
    <name type="scientific">Hymenobacter setariae</name>
    <dbReference type="NCBI Taxonomy" id="2594794"/>
    <lineage>
        <taxon>Bacteria</taxon>
        <taxon>Pseudomonadati</taxon>
        <taxon>Bacteroidota</taxon>
        <taxon>Cytophagia</taxon>
        <taxon>Cytophagales</taxon>
        <taxon>Hymenobacteraceae</taxon>
        <taxon>Hymenobacter</taxon>
    </lineage>
</organism>
<evidence type="ECO:0000313" key="3">
    <source>
        <dbReference type="EMBL" id="TVT38588.1"/>
    </source>
</evidence>
<dbReference type="Proteomes" id="UP000317624">
    <property type="component" value="Unassembled WGS sequence"/>
</dbReference>
<dbReference type="EMBL" id="VMRJ01000005">
    <property type="protein sequence ID" value="TVT38588.1"/>
    <property type="molecule type" value="Genomic_DNA"/>
</dbReference>
<sequence length="228" mass="25027">MLKALTLLAGSLLLSGSVYAQAGLRVGGTWMDITKSLFDVRKGAASMDTNSQFGYHLGVYYQVPLTKRLSIVPELQFSRERQHATVTSGSDPSYGSVSDYQLRLSYLYLPVLARVAFGPVYFEAGPQLGLLVGGHGEGTTQTYSVDRTFTSTIDQAATERYNRLDAGLCLGLGATLPAGFGLSLRAYQGLRQVNREYMYNITFIPSSTSDEYHQFFQASLTYRLPGQL</sequence>
<keyword evidence="4" id="KW-1185">Reference proteome</keyword>
<reference evidence="3 4" key="1">
    <citation type="submission" date="2019-07" db="EMBL/GenBank/DDBJ databases">
        <title>Hymenobacter sp. straun FUR1 Genome sequencing and assembly.</title>
        <authorList>
            <person name="Chhetri G."/>
        </authorList>
    </citation>
    <scope>NUCLEOTIDE SEQUENCE [LARGE SCALE GENOMIC DNA]</scope>
    <source>
        <strain evidence="3 4">Fur1</strain>
    </source>
</reference>
<feature type="chain" id="PRO_5035266148" evidence="1">
    <location>
        <begin position="21"/>
        <end position="228"/>
    </location>
</feature>
<dbReference type="RefSeq" id="WP_144851608.1">
    <property type="nucleotide sequence ID" value="NZ_VMRJ01000005.1"/>
</dbReference>
<proteinExistence type="predicted"/>
<feature type="domain" description="Outer membrane protein beta-barrel" evidence="2">
    <location>
        <begin position="20"/>
        <end position="193"/>
    </location>
</feature>
<feature type="signal peptide" evidence="1">
    <location>
        <begin position="1"/>
        <end position="20"/>
    </location>
</feature>
<accession>A0A558BQ13</accession>
<dbReference type="InterPro" id="IPR025665">
    <property type="entry name" value="Beta-barrel_OMP_2"/>
</dbReference>
<comment type="caution">
    <text evidence="3">The sequence shown here is derived from an EMBL/GenBank/DDBJ whole genome shotgun (WGS) entry which is preliminary data.</text>
</comment>
<name>A0A558BQ13_9BACT</name>
<protein>
    <submittedName>
        <fullName evidence="3">PorT family protein</fullName>
    </submittedName>
</protein>
<evidence type="ECO:0000256" key="1">
    <source>
        <dbReference type="SAM" id="SignalP"/>
    </source>
</evidence>
<evidence type="ECO:0000313" key="4">
    <source>
        <dbReference type="Proteomes" id="UP000317624"/>
    </source>
</evidence>